<sequence>MFESEAEYQQRAGRKALENQSGTRKKLLESEQEFKERAETKIYRNAGIKRKMFESQEEYENRAKKELSLRISKK</sequence>
<protein>
    <submittedName>
        <fullName evidence="2">Uncharacterized protein</fullName>
    </submittedName>
</protein>
<gene>
    <name evidence="2" type="ORF">BRYFOR_07719</name>
</gene>
<name>C6LGF9_9FIRM</name>
<dbReference type="RefSeq" id="WP_006862504.1">
    <property type="nucleotide sequence ID" value="NZ_ACCL02000012.1"/>
</dbReference>
<dbReference type="Proteomes" id="UP000005561">
    <property type="component" value="Unassembled WGS sequence"/>
</dbReference>
<dbReference type="EMBL" id="ACCL02000012">
    <property type="protein sequence ID" value="EET60159.1"/>
    <property type="molecule type" value="Genomic_DNA"/>
</dbReference>
<proteinExistence type="predicted"/>
<accession>C6LGF9</accession>
<reference evidence="2" key="1">
    <citation type="submission" date="2009-07" db="EMBL/GenBank/DDBJ databases">
        <authorList>
            <person name="Weinstock G."/>
            <person name="Sodergren E."/>
            <person name="Clifton S."/>
            <person name="Fulton L."/>
            <person name="Fulton B."/>
            <person name="Courtney L."/>
            <person name="Fronick C."/>
            <person name="Harrison M."/>
            <person name="Strong C."/>
            <person name="Farmer C."/>
            <person name="Delahaunty K."/>
            <person name="Markovic C."/>
            <person name="Hall O."/>
            <person name="Minx P."/>
            <person name="Tomlinson C."/>
            <person name="Mitreva M."/>
            <person name="Nelson J."/>
            <person name="Hou S."/>
            <person name="Wollam A."/>
            <person name="Pepin K.H."/>
            <person name="Johnson M."/>
            <person name="Bhonagiri V."/>
            <person name="Nash W.E."/>
            <person name="Warren W."/>
            <person name="Chinwalla A."/>
            <person name="Mardis E.R."/>
            <person name="Wilson R.K."/>
        </authorList>
    </citation>
    <scope>NUCLEOTIDE SEQUENCE [LARGE SCALE GENOMIC DNA]</scope>
    <source>
        <strain evidence="2">DSM 14469</strain>
    </source>
</reference>
<evidence type="ECO:0000256" key="1">
    <source>
        <dbReference type="SAM" id="MobiDB-lite"/>
    </source>
</evidence>
<feature type="region of interest" description="Disordered" evidence="1">
    <location>
        <begin position="1"/>
        <end position="31"/>
    </location>
</feature>
<organism evidence="2 3">
    <name type="scientific">Marvinbryantia formatexigens DSM 14469</name>
    <dbReference type="NCBI Taxonomy" id="478749"/>
    <lineage>
        <taxon>Bacteria</taxon>
        <taxon>Bacillati</taxon>
        <taxon>Bacillota</taxon>
        <taxon>Clostridia</taxon>
        <taxon>Lachnospirales</taxon>
        <taxon>Lachnospiraceae</taxon>
        <taxon>Marvinbryantia</taxon>
    </lineage>
</organism>
<keyword evidence="3" id="KW-1185">Reference proteome</keyword>
<evidence type="ECO:0000313" key="3">
    <source>
        <dbReference type="Proteomes" id="UP000005561"/>
    </source>
</evidence>
<comment type="caution">
    <text evidence="2">The sequence shown here is derived from an EMBL/GenBank/DDBJ whole genome shotgun (WGS) entry which is preliminary data.</text>
</comment>
<dbReference type="AlphaFoldDB" id="C6LGF9"/>
<evidence type="ECO:0000313" key="2">
    <source>
        <dbReference type="EMBL" id="EET60159.1"/>
    </source>
</evidence>
<dbReference type="STRING" id="168384.SAMN05660368_01018"/>